<accession>A0ABD1MLT7</accession>
<name>A0ABD1MLT7_9FABA</name>
<reference evidence="1 2" key="1">
    <citation type="submission" date="2024-08" db="EMBL/GenBank/DDBJ databases">
        <title>Insights into the chromosomal genome structure of Flemingia macrophylla.</title>
        <authorList>
            <person name="Ding Y."/>
            <person name="Zhao Y."/>
            <person name="Bi W."/>
            <person name="Wu M."/>
            <person name="Zhao G."/>
            <person name="Gong Y."/>
            <person name="Li W."/>
            <person name="Zhang P."/>
        </authorList>
    </citation>
    <scope>NUCLEOTIDE SEQUENCE [LARGE SCALE GENOMIC DNA]</scope>
    <source>
        <strain evidence="1">DYQJB</strain>
        <tissue evidence="1">Leaf</tissue>
    </source>
</reference>
<comment type="caution">
    <text evidence="1">The sequence shown here is derived from an EMBL/GenBank/DDBJ whole genome shotgun (WGS) entry which is preliminary data.</text>
</comment>
<gene>
    <name evidence="1" type="ORF">Fmac_011185</name>
</gene>
<dbReference type="EMBL" id="JBGMDY010000004">
    <property type="protein sequence ID" value="KAL2336739.1"/>
    <property type="molecule type" value="Genomic_DNA"/>
</dbReference>
<dbReference type="AlphaFoldDB" id="A0ABD1MLT7"/>
<evidence type="ECO:0000313" key="2">
    <source>
        <dbReference type="Proteomes" id="UP001603857"/>
    </source>
</evidence>
<organism evidence="1 2">
    <name type="scientific">Flemingia macrophylla</name>
    <dbReference type="NCBI Taxonomy" id="520843"/>
    <lineage>
        <taxon>Eukaryota</taxon>
        <taxon>Viridiplantae</taxon>
        <taxon>Streptophyta</taxon>
        <taxon>Embryophyta</taxon>
        <taxon>Tracheophyta</taxon>
        <taxon>Spermatophyta</taxon>
        <taxon>Magnoliopsida</taxon>
        <taxon>eudicotyledons</taxon>
        <taxon>Gunneridae</taxon>
        <taxon>Pentapetalae</taxon>
        <taxon>rosids</taxon>
        <taxon>fabids</taxon>
        <taxon>Fabales</taxon>
        <taxon>Fabaceae</taxon>
        <taxon>Papilionoideae</taxon>
        <taxon>50 kb inversion clade</taxon>
        <taxon>NPAAA clade</taxon>
        <taxon>indigoferoid/millettioid clade</taxon>
        <taxon>Phaseoleae</taxon>
        <taxon>Flemingia</taxon>
    </lineage>
</organism>
<proteinExistence type="predicted"/>
<protein>
    <submittedName>
        <fullName evidence="1">Uncharacterized protein</fullName>
    </submittedName>
</protein>
<sequence>MPPSFLYEYNEEAPSSTAISLSSSSSSLASLAPATYGHQSRKGLGPPKRIGRAIEGNPVDIDLGKGGQGNAISRLMVRGMPLIFEINQSCVKQYLDHNSDNSQTFRLHTDDTKKTFTSLRHMAAE</sequence>
<keyword evidence="2" id="KW-1185">Reference proteome</keyword>
<evidence type="ECO:0000313" key="1">
    <source>
        <dbReference type="EMBL" id="KAL2336739.1"/>
    </source>
</evidence>
<dbReference type="Proteomes" id="UP001603857">
    <property type="component" value="Unassembled WGS sequence"/>
</dbReference>